<feature type="compositionally biased region" description="Basic and acidic residues" evidence="1">
    <location>
        <begin position="31"/>
        <end position="43"/>
    </location>
</feature>
<proteinExistence type="predicted"/>
<organism evidence="2 3">
    <name type="scientific">Plutella xylostella</name>
    <name type="common">Diamondback moth</name>
    <name type="synonym">Plutella maculipennis</name>
    <dbReference type="NCBI Taxonomy" id="51655"/>
    <lineage>
        <taxon>Eukaryota</taxon>
        <taxon>Metazoa</taxon>
        <taxon>Ecdysozoa</taxon>
        <taxon>Arthropoda</taxon>
        <taxon>Hexapoda</taxon>
        <taxon>Insecta</taxon>
        <taxon>Pterygota</taxon>
        <taxon>Neoptera</taxon>
        <taxon>Endopterygota</taxon>
        <taxon>Lepidoptera</taxon>
        <taxon>Glossata</taxon>
        <taxon>Ditrysia</taxon>
        <taxon>Yponomeutoidea</taxon>
        <taxon>Plutellidae</taxon>
        <taxon>Plutella</taxon>
    </lineage>
</organism>
<comment type="caution">
    <text evidence="2">The sequence shown here is derived from an EMBL/GenBank/DDBJ whole genome shotgun (WGS) entry which is preliminary data.</text>
</comment>
<accession>A0A8S4G8L4</accession>
<protein>
    <submittedName>
        <fullName evidence="2">(diamondback moth) hypothetical protein</fullName>
    </submittedName>
</protein>
<evidence type="ECO:0000256" key="1">
    <source>
        <dbReference type="SAM" id="MobiDB-lite"/>
    </source>
</evidence>
<name>A0A8S4G8L4_PLUXY</name>
<evidence type="ECO:0000313" key="3">
    <source>
        <dbReference type="Proteomes" id="UP000653454"/>
    </source>
</evidence>
<dbReference type="AlphaFoldDB" id="A0A8S4G8L4"/>
<dbReference type="EMBL" id="CAJHNJ030000120">
    <property type="protein sequence ID" value="CAG9135987.1"/>
    <property type="molecule type" value="Genomic_DNA"/>
</dbReference>
<sequence length="159" mass="17391">MSKRSADDKIERYKAKIRKLEEKQYRKRIRIIDSSDSEEKSGKLELPLSIPISRGGEGGTEEDGASGPSGGPPSCIAVPVEAIVPEQPTACSHAPTVEISPPAAPEPYPGGREALRIAFLRRNTPPVALDLMLSSISSNTLKQYSVSFKLWWEFCVHNS</sequence>
<reference evidence="2" key="1">
    <citation type="submission" date="2020-11" db="EMBL/GenBank/DDBJ databases">
        <authorList>
            <person name="Whiteford S."/>
        </authorList>
    </citation>
    <scope>NUCLEOTIDE SEQUENCE</scope>
</reference>
<gene>
    <name evidence="2" type="ORF">PLXY2_LOCUS14219</name>
</gene>
<keyword evidence="3" id="KW-1185">Reference proteome</keyword>
<dbReference type="Proteomes" id="UP000653454">
    <property type="component" value="Unassembled WGS sequence"/>
</dbReference>
<feature type="region of interest" description="Disordered" evidence="1">
    <location>
        <begin position="31"/>
        <end position="74"/>
    </location>
</feature>
<evidence type="ECO:0000313" key="2">
    <source>
        <dbReference type="EMBL" id="CAG9135987.1"/>
    </source>
</evidence>